<gene>
    <name evidence="4" type="ORF">Thi970DRAFT_04340</name>
</gene>
<evidence type="ECO:0000313" key="4">
    <source>
        <dbReference type="EMBL" id="EIC20686.1"/>
    </source>
</evidence>
<dbReference type="InterPro" id="IPR013229">
    <property type="entry name" value="PEGA"/>
</dbReference>
<sequence length="352" mass="38629">MITIAAPAACRLPRARNALCALLILALPLPALAEKGLLEVTSSPGGAKIYLDGQRKGNTPKQPGKALVLELDEGEYRVEAVVEGKRPGKTSQEVFVAAGAIQPVHLAPVLGPEMVRIPAGRFLMGCQPGEAECRDDEKPAHQVSVPAFELGKTEVTFADWDACVADGGCKHEPEDQGWGRDERPVINVSWDDAQDYLRWLNRKTGQAYRLPTEAEWEYAARAGTTTAFSTGRCISTRQANYDGNVDYNDCGAKTGVYLQKTQPVDSYPSNPWGLADMHGNVWEWTQDCWNDSYRGAPTNGAAWTRGDCARRVLRGGSWDNSPRYLRSGDRHRNDTGLRSRSLGFRVARTLTP</sequence>
<evidence type="ECO:0008006" key="6">
    <source>
        <dbReference type="Google" id="ProtNLM"/>
    </source>
</evidence>
<keyword evidence="1" id="KW-0732">Signal</keyword>
<feature type="domain" description="PEGA" evidence="3">
    <location>
        <begin position="37"/>
        <end position="84"/>
    </location>
</feature>
<dbReference type="SUPFAM" id="SSF56436">
    <property type="entry name" value="C-type lectin-like"/>
    <property type="match status" value="1"/>
</dbReference>
<dbReference type="Gene3D" id="3.90.1580.10">
    <property type="entry name" value="paralog of FGE (formylglycine-generating enzyme)"/>
    <property type="match status" value="1"/>
</dbReference>
<dbReference type="EMBL" id="JH603170">
    <property type="protein sequence ID" value="EIC20686.1"/>
    <property type="molecule type" value="Genomic_DNA"/>
</dbReference>
<dbReference type="Pfam" id="PF08308">
    <property type="entry name" value="PEGA"/>
    <property type="match status" value="1"/>
</dbReference>
<evidence type="ECO:0000256" key="1">
    <source>
        <dbReference type="SAM" id="SignalP"/>
    </source>
</evidence>
<evidence type="ECO:0000313" key="5">
    <source>
        <dbReference type="Proteomes" id="UP000002964"/>
    </source>
</evidence>
<name>H8Z6A2_9GAMM</name>
<dbReference type="AlphaFoldDB" id="H8Z6A2"/>
<accession>H8Z6A2</accession>
<reference evidence="5" key="1">
    <citation type="submission" date="2011-06" db="EMBL/GenBank/DDBJ databases">
        <authorList>
            <consortium name="US DOE Joint Genome Institute (JGI-PGF)"/>
            <person name="Lucas S."/>
            <person name="Han J."/>
            <person name="Lapidus A."/>
            <person name="Cheng J.-F."/>
            <person name="Goodwin L."/>
            <person name="Pitluck S."/>
            <person name="Peters L."/>
            <person name="Land M.L."/>
            <person name="Hauser L."/>
            <person name="Vogl K."/>
            <person name="Liu Z."/>
            <person name="Overmann J."/>
            <person name="Frigaard N.-U."/>
            <person name="Bryant D.A."/>
            <person name="Woyke T.J."/>
        </authorList>
    </citation>
    <scope>NUCLEOTIDE SEQUENCE [LARGE SCALE GENOMIC DNA]</scope>
    <source>
        <strain evidence="5">970</strain>
    </source>
</reference>
<dbReference type="PANTHER" id="PTHR23150">
    <property type="entry name" value="SULFATASE MODIFYING FACTOR 1, 2"/>
    <property type="match status" value="1"/>
</dbReference>
<evidence type="ECO:0000259" key="3">
    <source>
        <dbReference type="Pfam" id="PF08308"/>
    </source>
</evidence>
<dbReference type="InterPro" id="IPR051043">
    <property type="entry name" value="Sulfatase_Mod_Factor_Kinase"/>
</dbReference>
<dbReference type="Proteomes" id="UP000002964">
    <property type="component" value="Unassembled WGS sequence"/>
</dbReference>
<dbReference type="GO" id="GO:0120147">
    <property type="term" value="F:formylglycine-generating oxidase activity"/>
    <property type="evidence" value="ECO:0007669"/>
    <property type="project" value="TreeGrafter"/>
</dbReference>
<feature type="domain" description="Sulfatase-modifying factor enzyme-like" evidence="2">
    <location>
        <begin position="112"/>
        <end position="348"/>
    </location>
</feature>
<organism evidence="4 5">
    <name type="scientific">Thiorhodovibrio frisius</name>
    <dbReference type="NCBI Taxonomy" id="631362"/>
    <lineage>
        <taxon>Bacteria</taxon>
        <taxon>Pseudomonadati</taxon>
        <taxon>Pseudomonadota</taxon>
        <taxon>Gammaproteobacteria</taxon>
        <taxon>Chromatiales</taxon>
        <taxon>Chromatiaceae</taxon>
        <taxon>Thiorhodovibrio</taxon>
    </lineage>
</organism>
<protein>
    <recommendedName>
        <fullName evidence="6">Sulfatase-modifying factor enzyme domain-containing protein</fullName>
    </recommendedName>
</protein>
<keyword evidence="5" id="KW-1185">Reference proteome</keyword>
<dbReference type="RefSeq" id="WP_009151089.1">
    <property type="nucleotide sequence ID" value="NZ_CP121471.1"/>
</dbReference>
<reference evidence="4 5" key="2">
    <citation type="submission" date="2011-11" db="EMBL/GenBank/DDBJ databases">
        <authorList>
            <consortium name="US DOE Joint Genome Institute"/>
            <person name="Lucas S."/>
            <person name="Han J."/>
            <person name="Lapidus A."/>
            <person name="Cheng J.-F."/>
            <person name="Goodwin L."/>
            <person name="Pitluck S."/>
            <person name="Peters L."/>
            <person name="Ovchinnikova G."/>
            <person name="Zhang X."/>
            <person name="Detter J.C."/>
            <person name="Han C."/>
            <person name="Tapia R."/>
            <person name="Land M."/>
            <person name="Hauser L."/>
            <person name="Kyrpides N."/>
            <person name="Ivanova N."/>
            <person name="Pagani I."/>
            <person name="Vogl K."/>
            <person name="Liu Z."/>
            <person name="Overmann J."/>
            <person name="Frigaard N.-U."/>
            <person name="Bryant D."/>
            <person name="Woyke T."/>
        </authorList>
    </citation>
    <scope>NUCLEOTIDE SEQUENCE [LARGE SCALE GENOMIC DNA]</scope>
    <source>
        <strain evidence="4 5">970</strain>
    </source>
</reference>
<dbReference type="InterPro" id="IPR042095">
    <property type="entry name" value="SUMF_sf"/>
</dbReference>
<dbReference type="InterPro" id="IPR005532">
    <property type="entry name" value="SUMF_dom"/>
</dbReference>
<evidence type="ECO:0000259" key="2">
    <source>
        <dbReference type="Pfam" id="PF03781"/>
    </source>
</evidence>
<feature type="signal peptide" evidence="1">
    <location>
        <begin position="1"/>
        <end position="33"/>
    </location>
</feature>
<feature type="chain" id="PRO_5003617308" description="Sulfatase-modifying factor enzyme domain-containing protein" evidence="1">
    <location>
        <begin position="34"/>
        <end position="352"/>
    </location>
</feature>
<dbReference type="Pfam" id="PF03781">
    <property type="entry name" value="FGE-sulfatase"/>
    <property type="match status" value="1"/>
</dbReference>
<dbReference type="STRING" id="631362.Thi970DRAFT_04340"/>
<proteinExistence type="predicted"/>
<dbReference type="HOGENOM" id="CLU_012431_2_3_6"/>
<dbReference type="InterPro" id="IPR016187">
    <property type="entry name" value="CTDL_fold"/>
</dbReference>
<dbReference type="OrthoDB" id="9768004at2"/>
<dbReference type="eggNOG" id="COG1262">
    <property type="taxonomic scope" value="Bacteria"/>
</dbReference>
<dbReference type="PANTHER" id="PTHR23150:SF35">
    <property type="entry name" value="BLL6746 PROTEIN"/>
    <property type="match status" value="1"/>
</dbReference>